<feature type="region of interest" description="Disordered" evidence="3">
    <location>
        <begin position="749"/>
        <end position="794"/>
    </location>
</feature>
<evidence type="ECO:0000256" key="3">
    <source>
        <dbReference type="SAM" id="MobiDB-lite"/>
    </source>
</evidence>
<dbReference type="Pfam" id="PF00353">
    <property type="entry name" value="HemolysinCabind"/>
    <property type="match status" value="3"/>
</dbReference>
<evidence type="ECO:0000256" key="1">
    <source>
        <dbReference type="ARBA" id="ARBA00004613"/>
    </source>
</evidence>
<dbReference type="AlphaFoldDB" id="A0AAJ1X4Y7"/>
<evidence type="ECO:0000313" key="5">
    <source>
        <dbReference type="EMBL" id="MDQ2093619.1"/>
    </source>
</evidence>
<dbReference type="EMBL" id="JANFFA010000001">
    <property type="protein sequence ID" value="MDQ2093619.1"/>
    <property type="molecule type" value="Genomic_DNA"/>
</dbReference>
<dbReference type="InterPro" id="IPR011049">
    <property type="entry name" value="Serralysin-like_metalloprot_C"/>
</dbReference>
<dbReference type="Pfam" id="PF13403">
    <property type="entry name" value="Hint_2"/>
    <property type="match status" value="1"/>
</dbReference>
<dbReference type="InterPro" id="IPR050557">
    <property type="entry name" value="RTX_toxin/Mannuronan_C5-epim"/>
</dbReference>
<name>A0AAJ1X4Y7_9RHOB</name>
<dbReference type="SUPFAM" id="SSF51120">
    <property type="entry name" value="beta-Roll"/>
    <property type="match status" value="3"/>
</dbReference>
<accession>A0AAJ1X4Y7</accession>
<proteinExistence type="predicted"/>
<reference evidence="5" key="1">
    <citation type="submission" date="2022-07" db="EMBL/GenBank/DDBJ databases">
        <authorList>
            <person name="Otstavnykh N."/>
            <person name="Isaeva M."/>
            <person name="Bystritskaya E."/>
        </authorList>
    </citation>
    <scope>NUCLEOTIDE SEQUENCE</scope>
    <source>
        <strain evidence="5">10Alg 79</strain>
    </source>
</reference>
<protein>
    <submittedName>
        <fullName evidence="5">Hint domain-containing protein</fullName>
    </submittedName>
</protein>
<organism evidence="5 6">
    <name type="scientific">Rhodalgimonas zhirmunskyi</name>
    <dbReference type="NCBI Taxonomy" id="2964767"/>
    <lineage>
        <taxon>Bacteria</taxon>
        <taxon>Pseudomonadati</taxon>
        <taxon>Pseudomonadota</taxon>
        <taxon>Alphaproteobacteria</taxon>
        <taxon>Rhodobacterales</taxon>
        <taxon>Roseobacteraceae</taxon>
        <taxon>Rhodalgimonas</taxon>
    </lineage>
</organism>
<comment type="subcellular location">
    <subcellularLocation>
        <location evidence="1">Secreted</location>
    </subcellularLocation>
</comment>
<evidence type="ECO:0000259" key="4">
    <source>
        <dbReference type="Pfam" id="PF13403"/>
    </source>
</evidence>
<evidence type="ECO:0000313" key="6">
    <source>
        <dbReference type="Proteomes" id="UP001227162"/>
    </source>
</evidence>
<feature type="domain" description="Hedgehog/Intein (Hint)" evidence="4">
    <location>
        <begin position="916"/>
        <end position="1054"/>
    </location>
</feature>
<dbReference type="InterPro" id="IPR028992">
    <property type="entry name" value="Hedgehog/Intein_dom"/>
</dbReference>
<dbReference type="RefSeq" id="WP_317625202.1">
    <property type="nucleotide sequence ID" value="NZ_JANFFA010000001.1"/>
</dbReference>
<feature type="compositionally biased region" description="Polar residues" evidence="3">
    <location>
        <begin position="749"/>
        <end position="761"/>
    </location>
</feature>
<dbReference type="PANTHER" id="PTHR38340">
    <property type="entry name" value="S-LAYER PROTEIN"/>
    <property type="match status" value="1"/>
</dbReference>
<dbReference type="SUPFAM" id="SSF51294">
    <property type="entry name" value="Hedgehog/intein (Hint) domain"/>
    <property type="match status" value="1"/>
</dbReference>
<dbReference type="GO" id="GO:0005576">
    <property type="term" value="C:extracellular region"/>
    <property type="evidence" value="ECO:0007669"/>
    <property type="project" value="UniProtKB-SubCell"/>
</dbReference>
<dbReference type="PANTHER" id="PTHR38340:SF1">
    <property type="entry name" value="S-LAYER PROTEIN"/>
    <property type="match status" value="1"/>
</dbReference>
<dbReference type="GO" id="GO:0005509">
    <property type="term" value="F:calcium ion binding"/>
    <property type="evidence" value="ECO:0007669"/>
    <property type="project" value="InterPro"/>
</dbReference>
<reference evidence="5" key="2">
    <citation type="submission" date="2023-04" db="EMBL/GenBank/DDBJ databases">
        <title>'Rhodoalgimonas zhirmunskyi' gen. nov., isolated from a red alga.</title>
        <authorList>
            <person name="Nedashkovskaya O.I."/>
            <person name="Otstavnykh N.Y."/>
            <person name="Bystritskaya E.P."/>
            <person name="Balabanova L.A."/>
            <person name="Isaeva M.P."/>
        </authorList>
    </citation>
    <scope>NUCLEOTIDE SEQUENCE</scope>
    <source>
        <strain evidence="5">10Alg 79</strain>
    </source>
</reference>
<sequence>MATYTVTTANWNDPSFWNSITESSGGHTLDLSQLSSSYTIIYDANGAITAISDGTTTFTIGESGTTGNDATLGPNTDWSYFSQIIGSQGNESLSGSAGSDTLDGGDGNDFIAGEEGLDWIFGGGGSDTVDGGAGNDTIFGDNADSGFATGASLRGSYANQVNTDLSGYQSPPITQVLQTGQVAHVWVNEATTANSLNITPQIRIANADGTWATEQVELSNLVAVDDSNSYDWDNMDVDLLPDGNLVISYVRSSAESGGDEPVFSIIDPSAIGTPAQYVVENIEIQSNDTTTQESPPLTTVLDNGNVLFVWSNNALTDDNPTMELQGRIYDPTTNSFLSDQFTISDIAVDGTDSADVDNLDVVQLQGGNVVVSWARSNVETGGTEPVYRALDEDGTPVSNTFEIQEIDDTTYESPADIVALQDGNWMAFWIDNGYSDDSATMILEGRVFDASGNSVTGDFPISIDAVDGYDGYDVENFSATLLGNGNVVVGYVENSASGGYDNSPQFSIVGPDGTVVAQDVEIAQSPDHIWPGAPIIAAIGDSGHFVAVFADGNQASGGATGLNFRIYDGNGNPVTDEIELTNASDGSALSGLDTFDWSQVDVDYNAFNNTFTVSWVGVDDGSNSGVYTSGPIAGVTQGQNDGADSLSGGDGADDIYGQGGGDILEGGAGNDMLDGGTGDDTIVMGDGYANDYIIGGEDDAGTDRDLIDASSVTTDGVDVVLSGSERGSISSDEGSAKFSEIEDFILTEQADSFQGTNSSTGHRVDGGAGEDTLIGGPGNDTLHGGSDNDTLSGGAGDDVLYGGAGDDVFTYAPGDGMDSIADFNVDNSGTLNDNDNTNNDFINLRPYYNTLFELWADQQDDGILNQSNTTDTNGNAVDYSGNTQFDTDGTPNNEGLYFKGAIGDETFFTAENTGIVCFAKGTPILTLRGEVPIETLKVGDLVVTRDNGPQPIVWIGARYVSGAQMDANPKLKPIHIAPDLSGGHSALILSPQHGLLMNVEGDETLVRATHLARMQGGKARVMQGCRGVTYLHIMFEAHQIVSAAGAPAESFYPGPNAFGALSEAACKEITMLFPELVPQHAQQSYGPHSREFAAFRQLPDHLRALSPPA</sequence>
<keyword evidence="6" id="KW-1185">Reference proteome</keyword>
<dbReference type="InterPro" id="IPR001343">
    <property type="entry name" value="Hemolysn_Ca-bd"/>
</dbReference>
<dbReference type="InterPro" id="IPR018511">
    <property type="entry name" value="Hemolysin-typ_Ca-bd_CS"/>
</dbReference>
<dbReference type="InterPro" id="IPR036844">
    <property type="entry name" value="Hint_dom_sf"/>
</dbReference>
<comment type="caution">
    <text evidence="5">The sequence shown here is derived from an EMBL/GenBank/DDBJ whole genome shotgun (WGS) entry which is preliminary data.</text>
</comment>
<dbReference type="Proteomes" id="UP001227162">
    <property type="component" value="Unassembled WGS sequence"/>
</dbReference>
<gene>
    <name evidence="5" type="ORF">NOI20_05815</name>
</gene>
<keyword evidence="2" id="KW-0964">Secreted</keyword>
<dbReference type="PRINTS" id="PR00313">
    <property type="entry name" value="CABNDNGRPT"/>
</dbReference>
<dbReference type="PROSITE" id="PS00330">
    <property type="entry name" value="HEMOLYSIN_CALCIUM"/>
    <property type="match status" value="5"/>
</dbReference>
<evidence type="ECO:0000256" key="2">
    <source>
        <dbReference type="ARBA" id="ARBA00022525"/>
    </source>
</evidence>
<dbReference type="Gene3D" id="2.170.16.10">
    <property type="entry name" value="Hedgehog/Intein (Hint) domain"/>
    <property type="match status" value="1"/>
</dbReference>
<dbReference type="Gene3D" id="2.150.10.10">
    <property type="entry name" value="Serralysin-like metalloprotease, C-terminal"/>
    <property type="match status" value="2"/>
</dbReference>